<accession>A0A218Z604</accession>
<feature type="region of interest" description="Disordered" evidence="1">
    <location>
        <begin position="25"/>
        <end position="53"/>
    </location>
</feature>
<proteinExistence type="predicted"/>
<comment type="caution">
    <text evidence="2">The sequence shown here is derived from an EMBL/GenBank/DDBJ whole genome shotgun (WGS) entry which is preliminary data.</text>
</comment>
<keyword evidence="3" id="KW-1185">Reference proteome</keyword>
<dbReference type="AlphaFoldDB" id="A0A218Z604"/>
<gene>
    <name evidence="2" type="ORF">B2J93_6479</name>
</gene>
<protein>
    <submittedName>
        <fullName evidence="2">Cytochrome P</fullName>
    </submittedName>
</protein>
<sequence length="225" mass="24949">MPSIPVGHHLFSAAALRLLRQAEKSTSRLGHKSSMSFRDPCSRDGRKTEMRSDNQCRDEVKTCKRAFRSKSSSEKNDMPIRTGEAAVPSISRQAGHRTARGLEHHIRIASISSGDDGTSSSEIHTCTSKMNNEEETKRASQVYPQGSPRLIGEPISRDLDDTTWHFTTRTVAGGGGEKLSEFPPCAWIPQSPSAYDSWTPRFRDSRLAGPSERRRLAAHTSRNSV</sequence>
<dbReference type="EMBL" id="MZNU01000219">
    <property type="protein sequence ID" value="OWP02646.1"/>
    <property type="molecule type" value="Genomic_DNA"/>
</dbReference>
<organism evidence="2 3">
    <name type="scientific">Diplocarpon coronariae</name>
    <dbReference type="NCBI Taxonomy" id="2795749"/>
    <lineage>
        <taxon>Eukaryota</taxon>
        <taxon>Fungi</taxon>
        <taxon>Dikarya</taxon>
        <taxon>Ascomycota</taxon>
        <taxon>Pezizomycotina</taxon>
        <taxon>Leotiomycetes</taxon>
        <taxon>Helotiales</taxon>
        <taxon>Drepanopezizaceae</taxon>
        <taxon>Diplocarpon</taxon>
    </lineage>
</organism>
<dbReference type="Proteomes" id="UP000242519">
    <property type="component" value="Unassembled WGS sequence"/>
</dbReference>
<evidence type="ECO:0000256" key="1">
    <source>
        <dbReference type="SAM" id="MobiDB-lite"/>
    </source>
</evidence>
<evidence type="ECO:0000313" key="3">
    <source>
        <dbReference type="Proteomes" id="UP000242519"/>
    </source>
</evidence>
<reference evidence="2 3" key="1">
    <citation type="submission" date="2017-04" db="EMBL/GenBank/DDBJ databases">
        <title>Draft genome sequence of Marssonina coronaria NL1: causal agent of apple blotch.</title>
        <authorList>
            <person name="Cheng Q."/>
        </authorList>
    </citation>
    <scope>NUCLEOTIDE SEQUENCE [LARGE SCALE GENOMIC DNA]</scope>
    <source>
        <strain evidence="2 3">NL1</strain>
    </source>
</reference>
<feature type="compositionally biased region" description="Basic and acidic residues" evidence="1">
    <location>
        <begin position="40"/>
        <end position="53"/>
    </location>
</feature>
<feature type="region of interest" description="Disordered" evidence="1">
    <location>
        <begin position="131"/>
        <end position="156"/>
    </location>
</feature>
<evidence type="ECO:0000313" key="2">
    <source>
        <dbReference type="EMBL" id="OWP02646.1"/>
    </source>
</evidence>
<name>A0A218Z604_9HELO</name>
<dbReference type="InParanoid" id="A0A218Z604"/>